<evidence type="ECO:0000256" key="1">
    <source>
        <dbReference type="ARBA" id="ARBA00001412"/>
    </source>
</evidence>
<dbReference type="GO" id="GO:0006012">
    <property type="term" value="P:galactose metabolic process"/>
    <property type="evidence" value="ECO:0007669"/>
    <property type="project" value="InterPro"/>
</dbReference>
<comment type="similarity">
    <text evidence="2 8">Belongs to the glycosyl hydrolase 42 family.</text>
</comment>
<dbReference type="CDD" id="cd03143">
    <property type="entry name" value="A4_beta-galactosidase_middle_domain"/>
    <property type="match status" value="1"/>
</dbReference>
<dbReference type="Pfam" id="PF02449">
    <property type="entry name" value="Glyco_hydro_42"/>
    <property type="match status" value="1"/>
</dbReference>
<evidence type="ECO:0000259" key="11">
    <source>
        <dbReference type="Pfam" id="PF02449"/>
    </source>
</evidence>
<evidence type="ECO:0000256" key="3">
    <source>
        <dbReference type="ARBA" id="ARBA00012756"/>
    </source>
</evidence>
<dbReference type="PIRSF" id="PIRSF001084">
    <property type="entry name" value="B-galactosidase"/>
    <property type="match status" value="1"/>
</dbReference>
<keyword evidence="15" id="KW-1185">Reference proteome</keyword>
<evidence type="ECO:0000313" key="15">
    <source>
        <dbReference type="Proteomes" id="UP000439752"/>
    </source>
</evidence>
<keyword evidence="7 8" id="KW-0326">Glycosidase</keyword>
<evidence type="ECO:0000256" key="5">
    <source>
        <dbReference type="ARBA" id="ARBA00022801"/>
    </source>
</evidence>
<evidence type="ECO:0000259" key="12">
    <source>
        <dbReference type="Pfam" id="PF08532"/>
    </source>
</evidence>
<keyword evidence="5 8" id="KW-0378">Hydrolase</keyword>
<dbReference type="EMBL" id="CABWKQ010000005">
    <property type="protein sequence ID" value="VWX33775.1"/>
    <property type="molecule type" value="Genomic_DNA"/>
</dbReference>
<feature type="domain" description="Glycoside hydrolase family 42 N-terminal" evidence="11">
    <location>
        <begin position="6"/>
        <end position="380"/>
    </location>
</feature>
<keyword evidence="4" id="KW-0479">Metal-binding</keyword>
<proteinExistence type="inferred from homology"/>
<dbReference type="SUPFAM" id="SSF51445">
    <property type="entry name" value="(Trans)glycosidases"/>
    <property type="match status" value="1"/>
</dbReference>
<dbReference type="EC" id="3.2.1.23" evidence="3 8"/>
<dbReference type="PANTHER" id="PTHR36447">
    <property type="entry name" value="BETA-GALACTOSIDASE GANA"/>
    <property type="match status" value="1"/>
</dbReference>
<feature type="domain" description="Beta-galactosidase C-terminal" evidence="13">
    <location>
        <begin position="607"/>
        <end position="662"/>
    </location>
</feature>
<accession>A0A653I4G6</accession>
<gene>
    <name evidence="14" type="ORF">EXIGUO9Y_130072</name>
</gene>
<evidence type="ECO:0000313" key="14">
    <source>
        <dbReference type="EMBL" id="VWX33775.1"/>
    </source>
</evidence>
<dbReference type="InterPro" id="IPR013780">
    <property type="entry name" value="Glyco_hydro_b"/>
</dbReference>
<evidence type="ECO:0000256" key="6">
    <source>
        <dbReference type="ARBA" id="ARBA00022833"/>
    </source>
</evidence>
<dbReference type="GO" id="GO:0004565">
    <property type="term" value="F:beta-galactosidase activity"/>
    <property type="evidence" value="ECO:0007669"/>
    <property type="project" value="UniProtKB-EC"/>
</dbReference>
<dbReference type="Pfam" id="PF08533">
    <property type="entry name" value="Glyco_hydro_42C"/>
    <property type="match status" value="1"/>
</dbReference>
<dbReference type="Proteomes" id="UP000439752">
    <property type="component" value="Unassembled WGS sequence"/>
</dbReference>
<dbReference type="SUPFAM" id="SSF52317">
    <property type="entry name" value="Class I glutamine amidotransferase-like"/>
    <property type="match status" value="1"/>
</dbReference>
<dbReference type="Pfam" id="PF08532">
    <property type="entry name" value="Glyco_hydro_42M"/>
    <property type="match status" value="1"/>
</dbReference>
<feature type="binding site" evidence="10">
    <location>
        <position position="311"/>
    </location>
    <ligand>
        <name>substrate</name>
    </ligand>
</feature>
<dbReference type="InterPro" id="IPR017853">
    <property type="entry name" value="GH"/>
</dbReference>
<dbReference type="Gene3D" id="2.60.40.1180">
    <property type="entry name" value="Golgi alpha-mannosidase II"/>
    <property type="match status" value="1"/>
</dbReference>
<feature type="active site" description="Nucleophile" evidence="9">
    <location>
        <position position="303"/>
    </location>
</feature>
<dbReference type="AlphaFoldDB" id="A0A653I4G6"/>
<organism evidence="14 15">
    <name type="scientific">Exiguobacterium oxidotolerans</name>
    <dbReference type="NCBI Taxonomy" id="223958"/>
    <lineage>
        <taxon>Bacteria</taxon>
        <taxon>Bacillati</taxon>
        <taxon>Bacillota</taxon>
        <taxon>Bacilli</taxon>
        <taxon>Bacillales</taxon>
        <taxon>Bacillales Family XII. Incertae Sedis</taxon>
        <taxon>Exiguobacterium</taxon>
    </lineage>
</organism>
<reference evidence="14 15" key="1">
    <citation type="submission" date="2019-10" db="EMBL/GenBank/DDBJ databases">
        <authorList>
            <person name="Karimi E."/>
        </authorList>
    </citation>
    <scope>NUCLEOTIDE SEQUENCE [LARGE SCALE GENOMIC DNA]</scope>
    <source>
        <strain evidence="14">Exiguobacterium sp. 9Y</strain>
    </source>
</reference>
<dbReference type="InterPro" id="IPR013739">
    <property type="entry name" value="Beta_galactosidase_C"/>
</dbReference>
<dbReference type="RefSeq" id="WP_159172839.1">
    <property type="nucleotide sequence ID" value="NZ_LR732308.1"/>
</dbReference>
<evidence type="ECO:0000256" key="9">
    <source>
        <dbReference type="PIRSR" id="PIRSR001084-1"/>
    </source>
</evidence>
<feature type="binding site" evidence="10">
    <location>
        <position position="141"/>
    </location>
    <ligand>
        <name>substrate</name>
    </ligand>
</feature>
<evidence type="ECO:0000256" key="2">
    <source>
        <dbReference type="ARBA" id="ARBA00005940"/>
    </source>
</evidence>
<feature type="active site" description="Proton donor" evidence="9">
    <location>
        <position position="142"/>
    </location>
</feature>
<evidence type="ECO:0000256" key="8">
    <source>
        <dbReference type="PIRNR" id="PIRNR001084"/>
    </source>
</evidence>
<evidence type="ECO:0000256" key="10">
    <source>
        <dbReference type="PIRSR" id="PIRSR001084-2"/>
    </source>
</evidence>
<name>A0A653I4G6_9BACL</name>
<evidence type="ECO:0000259" key="13">
    <source>
        <dbReference type="Pfam" id="PF08533"/>
    </source>
</evidence>
<dbReference type="GO" id="GO:0009341">
    <property type="term" value="C:beta-galactosidase complex"/>
    <property type="evidence" value="ECO:0007669"/>
    <property type="project" value="InterPro"/>
</dbReference>
<protein>
    <recommendedName>
        <fullName evidence="3 8">Beta-galactosidase</fullName>
        <shortName evidence="8">Beta-gal</shortName>
        <ecNumber evidence="3 8">3.2.1.23</ecNumber>
    </recommendedName>
</protein>
<sequence>MYLGVDYYPEQTPRELWEEDFRLMKELGVNVVRIAEFAWTMMEPEEGVYDFGFWDDVVARLSDAGFDIVLGTPTATPPAWMCHKYPEILPVDEHGVTISFGARRHYTVHSETYQKFSVAITTEMAKRYGKHPRVIGWQTDNEYGHEKSDRSYSDVDRAAFQIWLKNRYGTLDALNETWGTVFWSQTYTAWEQIPVPRKVYQEHSPALLVDFDRFCADGYTHYNKLQVDALREHIHPDAFITHNLVYSDMAVNQQQMAQDLDYVSFDNYPVWGGLPEPNRFEKMASDHDLCRSSKQGKGFWVMEQLSGAQGWSKIGYLPRPGHIRLWTYQAVARGAEAIVYFRFRAALFGTEEFCHGIIDHDGKPKRKFAEVKQIMTELNTFGDEINASTYQADVGVYFDQENVWAWTHQPHSDAFDFRTEFVRFYGGAVRKQVATDIVFPGDALDGYKLIIVPLYFLTNPTFDQALIDYMEQGGHVIFTYRTGVKDPHNNVIPKTLPGKFATYAGIEIDEYESLQAVQENRVEGIGAFSGQLSPARLWCDLITPTTAEPLAVYRDTFYDGVAAVTRNQYKGTVTYIGASIDDAMIDTIYAQAFEEAGIETFEVPDQVEVVRRHGETRDFVFLMNHDTKEPKQVTLDGTYQELTTQETYSGTVTLAPLATLILTT</sequence>
<dbReference type="InterPro" id="IPR003476">
    <property type="entry name" value="Glyco_hydro_42"/>
</dbReference>
<dbReference type="Gene3D" id="3.20.20.80">
    <property type="entry name" value="Glycosidases"/>
    <property type="match status" value="1"/>
</dbReference>
<dbReference type="InterPro" id="IPR013529">
    <property type="entry name" value="Glyco_hydro_42_N"/>
</dbReference>
<dbReference type="InterPro" id="IPR029062">
    <property type="entry name" value="Class_I_gatase-like"/>
</dbReference>
<evidence type="ECO:0000256" key="7">
    <source>
        <dbReference type="ARBA" id="ARBA00023295"/>
    </source>
</evidence>
<dbReference type="PANTHER" id="PTHR36447:SF2">
    <property type="entry name" value="BETA-GALACTOSIDASE YESZ"/>
    <property type="match status" value="1"/>
</dbReference>
<dbReference type="InterPro" id="IPR013738">
    <property type="entry name" value="Beta_galactosidase_Trimer"/>
</dbReference>
<dbReference type="GO" id="GO:0046872">
    <property type="term" value="F:metal ion binding"/>
    <property type="evidence" value="ECO:0007669"/>
    <property type="project" value="UniProtKB-KW"/>
</dbReference>
<feature type="binding site" evidence="10">
    <location>
        <position position="103"/>
    </location>
    <ligand>
        <name>substrate</name>
    </ligand>
</feature>
<comment type="catalytic activity">
    <reaction evidence="1 8">
        <text>Hydrolysis of terminal non-reducing beta-D-galactose residues in beta-D-galactosides.</text>
        <dbReference type="EC" id="3.2.1.23"/>
    </reaction>
</comment>
<evidence type="ECO:0000256" key="4">
    <source>
        <dbReference type="ARBA" id="ARBA00022723"/>
    </source>
</evidence>
<dbReference type="Gene3D" id="3.40.50.880">
    <property type="match status" value="1"/>
</dbReference>
<feature type="domain" description="Beta-galactosidase trimerisation" evidence="12">
    <location>
        <begin position="392"/>
        <end position="599"/>
    </location>
</feature>
<keyword evidence="6" id="KW-0862">Zinc</keyword>